<accession>A0AAD5JL37</accession>
<dbReference type="FunFam" id="1.20.1250.20:FF:000013">
    <property type="entry name" value="MFS general substrate transporter"/>
    <property type="match status" value="1"/>
</dbReference>
<feature type="transmembrane region" description="Helical" evidence="6">
    <location>
        <begin position="408"/>
        <end position="427"/>
    </location>
</feature>
<dbReference type="Gene3D" id="1.20.1250.20">
    <property type="entry name" value="MFS general substrate transporter like domains"/>
    <property type="match status" value="2"/>
</dbReference>
<dbReference type="InterPro" id="IPR036259">
    <property type="entry name" value="MFS_trans_sf"/>
</dbReference>
<dbReference type="InterPro" id="IPR011701">
    <property type="entry name" value="MFS"/>
</dbReference>
<evidence type="ECO:0000256" key="2">
    <source>
        <dbReference type="ARBA" id="ARBA00022448"/>
    </source>
</evidence>
<dbReference type="Pfam" id="PF07690">
    <property type="entry name" value="MFS_1"/>
    <property type="match status" value="1"/>
</dbReference>
<dbReference type="PANTHER" id="PTHR43791:SF36">
    <property type="entry name" value="TRANSPORTER, PUTATIVE (AFU_ORTHOLOGUE AFUA_6G08340)-RELATED"/>
    <property type="match status" value="1"/>
</dbReference>
<feature type="transmembrane region" description="Helical" evidence="6">
    <location>
        <begin position="439"/>
        <end position="461"/>
    </location>
</feature>
<sequence>MKGGVEGTQVQYTEDDNIEVALANSDSDGISNGFIEPDEKELKRVLWKMDLRIIPYIALLYLCSYLDRVNIGHAKVAGIMDDIDITENEYNLALSMFFVSYVLCEVPSNLMLKILGPRIWISLIMIVWGAVMAAMSACRNGPELIVARVFLGIAEAGLYPGVLFYLSVWYTRREQALRIALFYGSSSLAGAFGGVLAYGLMHMDGMRGLHGWQWIFIIEAIPTLLLGVLTYFVLPDYPENAKFLTEREREIIVMRNRKDAGVASDTHFSWKQVGSTFIDWKIYAYSVIYLCGAISVYSFSLFMPSIVNGMGYTALNAQAFSSIPYVFAFICCIANSYHADKKGERGYHLAGSAFLSVIGYILLITLQGVSVVGQFIGAVIGTTGAFSLIPALTSWFSNNFGGHTRRSVAVALITSIGNTSGAISGQVYRASDSPLYLKGHTACAVLMSGCVVSALLMKFTLYRINKKRDNMTAEEYRIASERTELGEKHPGFRYVL</sequence>
<keyword evidence="9" id="KW-1185">Reference proteome</keyword>
<evidence type="ECO:0000256" key="1">
    <source>
        <dbReference type="ARBA" id="ARBA00004141"/>
    </source>
</evidence>
<comment type="subcellular location">
    <subcellularLocation>
        <location evidence="1">Membrane</location>
        <topology evidence="1">Multi-pass membrane protein</topology>
    </subcellularLocation>
</comment>
<evidence type="ECO:0000313" key="9">
    <source>
        <dbReference type="Proteomes" id="UP001209540"/>
    </source>
</evidence>
<evidence type="ECO:0000313" key="8">
    <source>
        <dbReference type="EMBL" id="KAI9244474.1"/>
    </source>
</evidence>
<evidence type="ECO:0000256" key="4">
    <source>
        <dbReference type="ARBA" id="ARBA00022989"/>
    </source>
</evidence>
<dbReference type="AlphaFoldDB" id="A0AAD5JL37"/>
<evidence type="ECO:0000256" key="6">
    <source>
        <dbReference type="SAM" id="Phobius"/>
    </source>
</evidence>
<feature type="transmembrane region" description="Helical" evidence="6">
    <location>
        <begin position="349"/>
        <end position="369"/>
    </location>
</feature>
<reference evidence="8" key="1">
    <citation type="journal article" date="2022" name="IScience">
        <title>Evolution of zygomycete secretomes and the origins of terrestrial fungal ecologies.</title>
        <authorList>
            <person name="Chang Y."/>
            <person name="Wang Y."/>
            <person name="Mondo S."/>
            <person name="Ahrendt S."/>
            <person name="Andreopoulos W."/>
            <person name="Barry K."/>
            <person name="Beard J."/>
            <person name="Benny G.L."/>
            <person name="Blankenship S."/>
            <person name="Bonito G."/>
            <person name="Cuomo C."/>
            <person name="Desiro A."/>
            <person name="Gervers K.A."/>
            <person name="Hundley H."/>
            <person name="Kuo A."/>
            <person name="LaButti K."/>
            <person name="Lang B.F."/>
            <person name="Lipzen A."/>
            <person name="O'Donnell K."/>
            <person name="Pangilinan J."/>
            <person name="Reynolds N."/>
            <person name="Sandor L."/>
            <person name="Smith M.E."/>
            <person name="Tsang A."/>
            <person name="Grigoriev I.V."/>
            <person name="Stajich J.E."/>
            <person name="Spatafora J.W."/>
        </authorList>
    </citation>
    <scope>NUCLEOTIDE SEQUENCE</scope>
    <source>
        <strain evidence="8">RSA 2281</strain>
    </source>
</reference>
<protein>
    <submittedName>
        <fullName evidence="8">Major facilitator superfamily domain-containing protein</fullName>
    </submittedName>
</protein>
<feature type="transmembrane region" description="Helical" evidence="6">
    <location>
        <begin position="375"/>
        <end position="396"/>
    </location>
</feature>
<feature type="transmembrane region" description="Helical" evidence="6">
    <location>
        <begin position="180"/>
        <end position="200"/>
    </location>
</feature>
<feature type="transmembrane region" description="Helical" evidence="6">
    <location>
        <begin position="212"/>
        <end position="234"/>
    </location>
</feature>
<proteinExistence type="predicted"/>
<dbReference type="Proteomes" id="UP001209540">
    <property type="component" value="Unassembled WGS sequence"/>
</dbReference>
<dbReference type="GO" id="GO:0022857">
    <property type="term" value="F:transmembrane transporter activity"/>
    <property type="evidence" value="ECO:0007669"/>
    <property type="project" value="InterPro"/>
</dbReference>
<keyword evidence="4 6" id="KW-1133">Transmembrane helix</keyword>
<dbReference type="FunFam" id="1.20.1250.20:FF:000034">
    <property type="entry name" value="MFS general substrate transporter"/>
    <property type="match status" value="1"/>
</dbReference>
<name>A0AAD5JL37_9FUNG</name>
<keyword evidence="3 6" id="KW-0812">Transmembrane</keyword>
<keyword evidence="2" id="KW-0813">Transport</keyword>
<evidence type="ECO:0000256" key="3">
    <source>
        <dbReference type="ARBA" id="ARBA00022692"/>
    </source>
</evidence>
<evidence type="ECO:0000259" key="7">
    <source>
        <dbReference type="PROSITE" id="PS50850"/>
    </source>
</evidence>
<dbReference type="PANTHER" id="PTHR43791">
    <property type="entry name" value="PERMEASE-RELATED"/>
    <property type="match status" value="1"/>
</dbReference>
<organism evidence="8 9">
    <name type="scientific">Phascolomyces articulosus</name>
    <dbReference type="NCBI Taxonomy" id="60185"/>
    <lineage>
        <taxon>Eukaryota</taxon>
        <taxon>Fungi</taxon>
        <taxon>Fungi incertae sedis</taxon>
        <taxon>Mucoromycota</taxon>
        <taxon>Mucoromycotina</taxon>
        <taxon>Mucoromycetes</taxon>
        <taxon>Mucorales</taxon>
        <taxon>Lichtheimiaceae</taxon>
        <taxon>Phascolomyces</taxon>
    </lineage>
</organism>
<feature type="domain" description="Major facilitator superfamily (MFS) profile" evidence="7">
    <location>
        <begin position="53"/>
        <end position="466"/>
    </location>
</feature>
<evidence type="ECO:0000256" key="5">
    <source>
        <dbReference type="ARBA" id="ARBA00023136"/>
    </source>
</evidence>
<keyword evidence="5 6" id="KW-0472">Membrane</keyword>
<feature type="transmembrane region" description="Helical" evidence="6">
    <location>
        <begin position="119"/>
        <end position="137"/>
    </location>
</feature>
<reference evidence="8" key="2">
    <citation type="submission" date="2023-02" db="EMBL/GenBank/DDBJ databases">
        <authorList>
            <consortium name="DOE Joint Genome Institute"/>
            <person name="Mondo S.J."/>
            <person name="Chang Y."/>
            <person name="Wang Y."/>
            <person name="Ahrendt S."/>
            <person name="Andreopoulos W."/>
            <person name="Barry K."/>
            <person name="Beard J."/>
            <person name="Benny G.L."/>
            <person name="Blankenship S."/>
            <person name="Bonito G."/>
            <person name="Cuomo C."/>
            <person name="Desiro A."/>
            <person name="Gervers K.A."/>
            <person name="Hundley H."/>
            <person name="Kuo A."/>
            <person name="LaButti K."/>
            <person name="Lang B.F."/>
            <person name="Lipzen A."/>
            <person name="O'Donnell K."/>
            <person name="Pangilinan J."/>
            <person name="Reynolds N."/>
            <person name="Sandor L."/>
            <person name="Smith M.W."/>
            <person name="Tsang A."/>
            <person name="Grigoriev I.V."/>
            <person name="Stajich J.E."/>
            <person name="Spatafora J.W."/>
        </authorList>
    </citation>
    <scope>NUCLEOTIDE SEQUENCE</scope>
    <source>
        <strain evidence="8">RSA 2281</strain>
    </source>
</reference>
<feature type="transmembrane region" description="Helical" evidence="6">
    <location>
        <begin position="149"/>
        <end position="168"/>
    </location>
</feature>
<dbReference type="PROSITE" id="PS50850">
    <property type="entry name" value="MFS"/>
    <property type="match status" value="1"/>
</dbReference>
<comment type="caution">
    <text evidence="8">The sequence shown here is derived from an EMBL/GenBank/DDBJ whole genome shotgun (WGS) entry which is preliminary data.</text>
</comment>
<gene>
    <name evidence="8" type="ORF">BDA99DRAFT_594378</name>
</gene>
<feature type="transmembrane region" description="Helical" evidence="6">
    <location>
        <begin position="319"/>
        <end position="337"/>
    </location>
</feature>
<dbReference type="InterPro" id="IPR020846">
    <property type="entry name" value="MFS_dom"/>
</dbReference>
<dbReference type="EMBL" id="JAIXMP010000059">
    <property type="protein sequence ID" value="KAI9244474.1"/>
    <property type="molecule type" value="Genomic_DNA"/>
</dbReference>
<feature type="transmembrane region" description="Helical" evidence="6">
    <location>
        <begin position="282"/>
        <end position="307"/>
    </location>
</feature>
<dbReference type="GO" id="GO:0016020">
    <property type="term" value="C:membrane"/>
    <property type="evidence" value="ECO:0007669"/>
    <property type="project" value="UniProtKB-SubCell"/>
</dbReference>
<dbReference type="SUPFAM" id="SSF103473">
    <property type="entry name" value="MFS general substrate transporter"/>
    <property type="match status" value="1"/>
</dbReference>